<comment type="caution">
    <text evidence="8">The sequence shown here is derived from an EMBL/GenBank/DDBJ whole genome shotgun (WGS) entry which is preliminary data.</text>
</comment>
<keyword evidence="3" id="KW-1003">Cell membrane</keyword>
<dbReference type="Proteomes" id="UP000325684">
    <property type="component" value="Unassembled WGS sequence"/>
</dbReference>
<evidence type="ECO:0000256" key="3">
    <source>
        <dbReference type="ARBA" id="ARBA00022475"/>
    </source>
</evidence>
<organism evidence="8 9">
    <name type="scientific">Microvirga brassicacearum</name>
    <dbReference type="NCBI Taxonomy" id="2580413"/>
    <lineage>
        <taxon>Bacteria</taxon>
        <taxon>Pseudomonadati</taxon>
        <taxon>Pseudomonadota</taxon>
        <taxon>Alphaproteobacteria</taxon>
        <taxon>Hyphomicrobiales</taxon>
        <taxon>Methylobacteriaceae</taxon>
        <taxon>Microvirga</taxon>
    </lineage>
</organism>
<dbReference type="AlphaFoldDB" id="A0A5N3P753"/>
<evidence type="ECO:0000256" key="6">
    <source>
        <dbReference type="ARBA" id="ARBA00023136"/>
    </source>
</evidence>
<feature type="transmembrane region" description="Helical" evidence="7">
    <location>
        <begin position="32"/>
        <end position="51"/>
    </location>
</feature>
<keyword evidence="4 7" id="KW-0812">Transmembrane</keyword>
<dbReference type="GO" id="GO:0022857">
    <property type="term" value="F:transmembrane transporter activity"/>
    <property type="evidence" value="ECO:0007669"/>
    <property type="project" value="InterPro"/>
</dbReference>
<keyword evidence="9" id="KW-1185">Reference proteome</keyword>
<accession>A0A5N3P753</accession>
<evidence type="ECO:0000256" key="5">
    <source>
        <dbReference type="ARBA" id="ARBA00022989"/>
    </source>
</evidence>
<keyword evidence="2" id="KW-0813">Transport</keyword>
<dbReference type="EMBL" id="VCMV01000035">
    <property type="protein sequence ID" value="KAB0265501.1"/>
    <property type="molecule type" value="Genomic_DNA"/>
</dbReference>
<dbReference type="InterPro" id="IPR000060">
    <property type="entry name" value="BCCT_transptr"/>
</dbReference>
<protein>
    <submittedName>
        <fullName evidence="8">Uncharacterized protein</fullName>
    </submittedName>
</protein>
<evidence type="ECO:0000256" key="1">
    <source>
        <dbReference type="ARBA" id="ARBA00004651"/>
    </source>
</evidence>
<proteinExistence type="predicted"/>
<evidence type="ECO:0000313" key="8">
    <source>
        <dbReference type="EMBL" id="KAB0265501.1"/>
    </source>
</evidence>
<evidence type="ECO:0000256" key="7">
    <source>
        <dbReference type="SAM" id="Phobius"/>
    </source>
</evidence>
<comment type="subcellular location">
    <subcellularLocation>
        <location evidence="1">Cell membrane</location>
        <topology evidence="1">Multi-pass membrane protein</topology>
    </subcellularLocation>
</comment>
<evidence type="ECO:0000256" key="4">
    <source>
        <dbReference type="ARBA" id="ARBA00022692"/>
    </source>
</evidence>
<name>A0A5N3P753_9HYPH</name>
<dbReference type="GO" id="GO:0005886">
    <property type="term" value="C:plasma membrane"/>
    <property type="evidence" value="ECO:0007669"/>
    <property type="project" value="UniProtKB-SubCell"/>
</dbReference>
<keyword evidence="6 7" id="KW-0472">Membrane</keyword>
<evidence type="ECO:0000313" key="9">
    <source>
        <dbReference type="Proteomes" id="UP000325684"/>
    </source>
</evidence>
<sequence>MSASRQLPCGLNSSLRAQGRPDASGRCGRGRYVWALACGGVAACLLLAGGLPAVQTAAVIADLPLSVVMLVMCCGI</sequence>
<keyword evidence="5 7" id="KW-1133">Transmembrane helix</keyword>
<evidence type="ECO:0000256" key="2">
    <source>
        <dbReference type="ARBA" id="ARBA00022448"/>
    </source>
</evidence>
<dbReference type="Pfam" id="PF02028">
    <property type="entry name" value="BCCT"/>
    <property type="match status" value="1"/>
</dbReference>
<reference evidence="8 9" key="1">
    <citation type="journal article" date="2019" name="Microorganisms">
        <title>Genome Insights into the Novel Species Microvirga brassicacearum, a Rapeseed Endophyte with Biotechnological Potential.</title>
        <authorList>
            <person name="Jimenez-Gomez A."/>
            <person name="Saati-Santamaria Z."/>
            <person name="Igual J.M."/>
            <person name="Rivas R."/>
            <person name="Mateos P.F."/>
            <person name="Garcia-Fraile P."/>
        </authorList>
    </citation>
    <scope>NUCLEOTIDE SEQUENCE [LARGE SCALE GENOMIC DNA]</scope>
    <source>
        <strain evidence="8 9">CDVBN77</strain>
    </source>
</reference>
<gene>
    <name evidence="8" type="ORF">FEZ63_18645</name>
</gene>